<protein>
    <submittedName>
        <fullName evidence="3">Uncharacterized protein</fullName>
    </submittedName>
</protein>
<evidence type="ECO:0000256" key="1">
    <source>
        <dbReference type="SAM" id="Coils"/>
    </source>
</evidence>
<keyword evidence="1" id="KW-0175">Coiled coil</keyword>
<feature type="region of interest" description="Disordered" evidence="2">
    <location>
        <begin position="308"/>
        <end position="332"/>
    </location>
</feature>
<keyword evidence="4" id="KW-1185">Reference proteome</keyword>
<feature type="compositionally biased region" description="Polar residues" evidence="2">
    <location>
        <begin position="1048"/>
        <end position="1057"/>
    </location>
</feature>
<comment type="caution">
    <text evidence="3">The sequence shown here is derived from an EMBL/GenBank/DDBJ whole genome shotgun (WGS) entry which is preliminary data.</text>
</comment>
<organism evidence="3 4">
    <name type="scientific">Leptomonas seymouri</name>
    <dbReference type="NCBI Taxonomy" id="5684"/>
    <lineage>
        <taxon>Eukaryota</taxon>
        <taxon>Discoba</taxon>
        <taxon>Euglenozoa</taxon>
        <taxon>Kinetoplastea</taxon>
        <taxon>Metakinetoplastina</taxon>
        <taxon>Trypanosomatida</taxon>
        <taxon>Trypanosomatidae</taxon>
        <taxon>Leishmaniinae</taxon>
        <taxon>Leptomonas</taxon>
    </lineage>
</organism>
<dbReference type="AlphaFoldDB" id="A0A0N0P5I9"/>
<feature type="compositionally biased region" description="Basic and acidic residues" evidence="2">
    <location>
        <begin position="64"/>
        <end position="79"/>
    </location>
</feature>
<feature type="region of interest" description="Disordered" evidence="2">
    <location>
        <begin position="998"/>
        <end position="1071"/>
    </location>
</feature>
<gene>
    <name evidence="3" type="ORF">ABL78_4421</name>
</gene>
<accession>A0A0N0P5I9</accession>
<evidence type="ECO:0000313" key="3">
    <source>
        <dbReference type="EMBL" id="KPI86519.1"/>
    </source>
</evidence>
<dbReference type="Proteomes" id="UP000038009">
    <property type="component" value="Unassembled WGS sequence"/>
</dbReference>
<feature type="coiled-coil region" evidence="1">
    <location>
        <begin position="105"/>
        <end position="187"/>
    </location>
</feature>
<feature type="coiled-coil region" evidence="1">
    <location>
        <begin position="618"/>
        <end position="663"/>
    </location>
</feature>
<proteinExistence type="predicted"/>
<dbReference type="OMA" id="FWYEGRD"/>
<dbReference type="EMBL" id="LJSK01000127">
    <property type="protein sequence ID" value="KPI86519.1"/>
    <property type="molecule type" value="Genomic_DNA"/>
</dbReference>
<name>A0A0N0P5I9_LEPSE</name>
<feature type="coiled-coil region" evidence="1">
    <location>
        <begin position="11"/>
        <end position="38"/>
    </location>
</feature>
<evidence type="ECO:0000256" key="2">
    <source>
        <dbReference type="SAM" id="MobiDB-lite"/>
    </source>
</evidence>
<reference evidence="3 4" key="1">
    <citation type="journal article" date="2015" name="PLoS Pathog.">
        <title>Leptomonas seymouri: Adaptations to the Dixenous Life Cycle Analyzed by Genome Sequencing, Transcriptome Profiling and Co-infection with Leishmania donovani.</title>
        <authorList>
            <person name="Kraeva N."/>
            <person name="Butenko A."/>
            <person name="Hlavacova J."/>
            <person name="Kostygov A."/>
            <person name="Myskova J."/>
            <person name="Grybchuk D."/>
            <person name="Lestinova T."/>
            <person name="Votypka J."/>
            <person name="Volf P."/>
            <person name="Opperdoes F."/>
            <person name="Flegontov P."/>
            <person name="Lukes J."/>
            <person name="Yurchenko V."/>
        </authorList>
    </citation>
    <scope>NUCLEOTIDE SEQUENCE [LARGE SCALE GENOMIC DNA]</scope>
    <source>
        <strain evidence="3 4">ATCC 30220</strain>
    </source>
</reference>
<sequence length="1071" mass="116567">MQETLSASSSLLRTSKSMEELLRENASLRARLSLSDEQRVMQGVLREQLQQFFQRVAEEERASQEVLKDSAQRDEENQVKDGSPSSVQVGGGASPSLAYTMSSVLEEMQLGRQRAEEALARLQSCTVAPLHAQLEAAEKEKQQLMARIAELEVSVANTPAPPLVAELKQLRASEALLRQQLQEAQEAAAGTVGAFSKSIEDGLSAASQVPELLGKMEALKEELRISHNTQAAQRMLLEELERRHSVEREIENAFHKEETNMLKERVGYLESELRAAVAREAAVAAERDAKDAQRLAAQNEVKVLAQQHSEAQQALAQKRQRAEQDASSNPSSIRGELTKFWYEGRDQLRALERQVRTLQSTQADLRVTQGRVAQLEQRKAALTDNIAALATEVDRRRDEERQLRAHCAGLEAERDRLLTSVAMTIGPVMSEQELRACCATIREAATRVAATSATVVADPHAIEEALRRSQKLKSEVAQLQRQKDQLQRFLQLREDRVRALMEQEALILYEQQQRLASAPGSPQLQRSDQAPSSGADAAAPYSLMQLLECVRQAANDVLLQNEVTAASAKKSLAKGGRVQKEVNSAGDSSVAPHRNSFVALQQQFQRNQERLLASHRELLDTRNENRRLQSELADCRTEHAAALTSQEEARRAVEAANAALTQRTTTLTSQLQEMHQRYTEAVEMVRTTLEGLCTTLQLYRQSEQHTERLRDMVQAERRDMSDLLRREAASWGSAEGGDGGEGAGHSAAAEKIAVALRQMEMYIEEAIHQTALRASQDQTSYIGQLVQAIHAQEERVKAAKAAFEASAQAQAASLLERISAAQQQWESTWKAKYQAMEVERTQSVMQQHASVVLQRALEQAVVAPAPHGGGSTASTPDGGPALPTEVEESVADMPVTFQAIRNFITHARQRQEQQRQQAAAATMAPLVSPVPVATPASAASTESAFTPAPSMPSLASSASATQLPLVPAAAAPAPVLPISGPNGVSTTPHAAAGPVALNEEEEGQRAAPFTAAEEGARQEAPAGEAQHSPSTPSLHQEAAEVRVVPGASTESPYTAASGNEEDVSAALLPPP</sequence>
<evidence type="ECO:0000313" key="4">
    <source>
        <dbReference type="Proteomes" id="UP000038009"/>
    </source>
</evidence>
<feature type="coiled-coil region" evidence="1">
    <location>
        <begin position="462"/>
        <end position="496"/>
    </location>
</feature>
<dbReference type="OrthoDB" id="273457at2759"/>
<feature type="region of interest" description="Disordered" evidence="2">
    <location>
        <begin position="864"/>
        <end position="884"/>
    </location>
</feature>
<feature type="region of interest" description="Disordered" evidence="2">
    <location>
        <begin position="64"/>
        <end position="93"/>
    </location>
</feature>
<dbReference type="VEuPathDB" id="TriTrypDB:Lsey_0127_0140"/>